<dbReference type="InterPro" id="IPR007872">
    <property type="entry name" value="DPH_MB_dom"/>
</dbReference>
<dbReference type="Pfam" id="PF05207">
    <property type="entry name" value="Zn_ribbon_CSL"/>
    <property type="match status" value="1"/>
</dbReference>
<evidence type="ECO:0000256" key="2">
    <source>
        <dbReference type="ARBA" id="ARBA00022723"/>
    </source>
</evidence>
<dbReference type="GO" id="GO:0046872">
    <property type="term" value="F:metal ion binding"/>
    <property type="evidence" value="ECO:0007669"/>
    <property type="project" value="UniProtKB-KW"/>
</dbReference>
<dbReference type="Gene3D" id="3.10.660.10">
    <property type="entry name" value="DPH Zinc finger"/>
    <property type="match status" value="1"/>
</dbReference>
<evidence type="ECO:0000259" key="5">
    <source>
        <dbReference type="PROSITE" id="PS51074"/>
    </source>
</evidence>
<organism evidence="6">
    <name type="scientific">Ostreococcus tauri</name>
    <name type="common">Marine green alga</name>
    <dbReference type="NCBI Taxonomy" id="70448"/>
    <lineage>
        <taxon>Eukaryota</taxon>
        <taxon>Viridiplantae</taxon>
        <taxon>Chlorophyta</taxon>
        <taxon>Mamiellophyceae</taxon>
        <taxon>Mamiellales</taxon>
        <taxon>Bathycoccaceae</taxon>
        <taxon>Ostreococcus</taxon>
    </lineage>
</organism>
<dbReference type="InterPro" id="IPR001623">
    <property type="entry name" value="DnaJ_domain"/>
</dbReference>
<name>A0A1Y5HX26_OSTTA</name>
<dbReference type="PROSITE" id="PS51074">
    <property type="entry name" value="DPH_MB"/>
    <property type="match status" value="1"/>
</dbReference>
<keyword evidence="3" id="KW-0408">Iron</keyword>
<evidence type="ECO:0000256" key="1">
    <source>
        <dbReference type="ARBA" id="ARBA00006169"/>
    </source>
</evidence>
<protein>
    <submittedName>
        <fullName evidence="6">Uncharacterized protein</fullName>
    </submittedName>
</protein>
<dbReference type="EMBL" id="KZ155839">
    <property type="protein sequence ID" value="OUS41839.1"/>
    <property type="molecule type" value="Genomic_DNA"/>
</dbReference>
<keyword evidence="2" id="KW-0479">Metal-binding</keyword>
<dbReference type="InterPro" id="IPR036869">
    <property type="entry name" value="J_dom_sf"/>
</dbReference>
<dbReference type="InterPro" id="IPR052276">
    <property type="entry name" value="Diphthamide-biosynth_chaperone"/>
</dbReference>
<dbReference type="SMART" id="SM00271">
    <property type="entry name" value="DnaJ"/>
    <property type="match status" value="1"/>
</dbReference>
<proteinExistence type="inferred from homology"/>
<dbReference type="CDD" id="cd06257">
    <property type="entry name" value="DnaJ"/>
    <property type="match status" value="1"/>
</dbReference>
<dbReference type="PANTHER" id="PTHR44240">
    <property type="entry name" value="DNAJ DOMAIN (PROKARYOTIC HEAT SHOCK PROTEIN)-RELATED"/>
    <property type="match status" value="1"/>
</dbReference>
<dbReference type="Gene3D" id="1.10.287.110">
    <property type="entry name" value="DnaJ domain"/>
    <property type="match status" value="1"/>
</dbReference>
<dbReference type="AlphaFoldDB" id="A0A1Y5HX26"/>
<dbReference type="PROSITE" id="PS50076">
    <property type="entry name" value="DNAJ_2"/>
    <property type="match status" value="1"/>
</dbReference>
<feature type="domain" description="DPH-type MB" evidence="5">
    <location>
        <begin position="72"/>
        <end position="146"/>
    </location>
</feature>
<evidence type="ECO:0000259" key="4">
    <source>
        <dbReference type="PROSITE" id="PS50076"/>
    </source>
</evidence>
<gene>
    <name evidence="6" type="ORF">BE221DRAFT_196286</name>
</gene>
<evidence type="ECO:0000313" key="6">
    <source>
        <dbReference type="EMBL" id="OUS41839.1"/>
    </source>
</evidence>
<dbReference type="eggNOG" id="KOG0714">
    <property type="taxonomic scope" value="Eukaryota"/>
</dbReference>
<evidence type="ECO:0000256" key="3">
    <source>
        <dbReference type="ARBA" id="ARBA00023004"/>
    </source>
</evidence>
<dbReference type="InterPro" id="IPR036671">
    <property type="entry name" value="DPH_MB_sf"/>
</dbReference>
<dbReference type="Pfam" id="PF00226">
    <property type="entry name" value="DnaJ"/>
    <property type="match status" value="1"/>
</dbReference>
<sequence length="159" mass="17539">MTHYVVLELPRSASTADVIDAYKRLALVRHPDRPNGSARAFLELKRARDVLSDRELRKLYDASLIARASRPTCETVDASDMEIVSVSFDSHDRGAGMGAFDCVRRSCQCGDAFEISSRELEALRRTHDECVLECGGCSLRIAVRLAPIGVELGEDVLEA</sequence>
<dbReference type="PANTHER" id="PTHR44240:SF10">
    <property type="entry name" value="J DOMAIN-CONTAINING PROTEIN"/>
    <property type="match status" value="1"/>
</dbReference>
<reference evidence="6" key="1">
    <citation type="submission" date="2017-04" db="EMBL/GenBank/DDBJ databases">
        <title>Population genomics of picophytoplankton unveils novel chromosome hypervariability.</title>
        <authorList>
            <consortium name="DOE Joint Genome Institute"/>
            <person name="Blanc-Mathieu R."/>
            <person name="Krasovec M."/>
            <person name="Hebrard M."/>
            <person name="Yau S."/>
            <person name="Desgranges E."/>
            <person name="Martin J."/>
            <person name="Schackwitz W."/>
            <person name="Kuo A."/>
            <person name="Salin G."/>
            <person name="Donnadieu C."/>
            <person name="Desdevises Y."/>
            <person name="Sanchez-Ferandin S."/>
            <person name="Moreau H."/>
            <person name="Rivals E."/>
            <person name="Grigoriev I.V."/>
            <person name="Grimsley N."/>
            <person name="Eyre-Walker A."/>
            <person name="Piganeau G."/>
        </authorList>
    </citation>
    <scope>NUCLEOTIDE SEQUENCE [LARGE SCALE GENOMIC DNA]</scope>
    <source>
        <strain evidence="6">RCC 1115</strain>
    </source>
</reference>
<dbReference type="SUPFAM" id="SSF144217">
    <property type="entry name" value="CSL zinc finger"/>
    <property type="match status" value="1"/>
</dbReference>
<dbReference type="Proteomes" id="UP000195557">
    <property type="component" value="Unassembled WGS sequence"/>
</dbReference>
<accession>A0A1Y5HX26</accession>
<dbReference type="SUPFAM" id="SSF46565">
    <property type="entry name" value="Chaperone J-domain"/>
    <property type="match status" value="1"/>
</dbReference>
<feature type="domain" description="J" evidence="4">
    <location>
        <begin position="2"/>
        <end position="64"/>
    </location>
</feature>
<comment type="similarity">
    <text evidence="1">Belongs to the DPH4 family.</text>
</comment>